<dbReference type="CDD" id="cd13604">
    <property type="entry name" value="PBP2_TRAP_ketoacid_lactate_like"/>
    <property type="match status" value="1"/>
</dbReference>
<keyword evidence="1 2" id="KW-0732">Signal</keyword>
<dbReference type="Gene3D" id="3.40.190.170">
    <property type="entry name" value="Bacterial extracellular solute-binding protein, family 7"/>
    <property type="match status" value="1"/>
</dbReference>
<evidence type="ECO:0000313" key="4">
    <source>
        <dbReference type="Proteomes" id="UP000629025"/>
    </source>
</evidence>
<dbReference type="InterPro" id="IPR038404">
    <property type="entry name" value="TRAP_DctP_sf"/>
</dbReference>
<reference evidence="4" key="1">
    <citation type="journal article" date="2019" name="Int. J. Syst. Evol. Microbiol.">
        <title>The Global Catalogue of Microorganisms (GCM) 10K type strain sequencing project: providing services to taxonomists for standard genome sequencing and annotation.</title>
        <authorList>
            <consortium name="The Broad Institute Genomics Platform"/>
            <consortium name="The Broad Institute Genome Sequencing Center for Infectious Disease"/>
            <person name="Wu L."/>
            <person name="Ma J."/>
        </authorList>
    </citation>
    <scope>NUCLEOTIDE SEQUENCE [LARGE SCALE GENOMIC DNA]</scope>
    <source>
        <strain evidence="4">CGMCC 1.15341</strain>
    </source>
</reference>
<keyword evidence="4" id="KW-1185">Reference proteome</keyword>
<gene>
    <name evidence="3" type="primary">smoM</name>
    <name evidence="3" type="ORF">GCM10011352_02950</name>
</gene>
<dbReference type="InterPro" id="IPR026289">
    <property type="entry name" value="SBP_TakP-like"/>
</dbReference>
<evidence type="ECO:0000256" key="1">
    <source>
        <dbReference type="ARBA" id="ARBA00022729"/>
    </source>
</evidence>
<comment type="caution">
    <text evidence="3">The sequence shown here is derived from an EMBL/GenBank/DDBJ whole genome shotgun (WGS) entry which is preliminary data.</text>
</comment>
<evidence type="ECO:0000313" key="3">
    <source>
        <dbReference type="EMBL" id="GGB80661.1"/>
    </source>
</evidence>
<feature type="chain" id="PRO_5046337240" evidence="2">
    <location>
        <begin position="23"/>
        <end position="354"/>
    </location>
</feature>
<dbReference type="Pfam" id="PF03480">
    <property type="entry name" value="DctP"/>
    <property type="match status" value="1"/>
</dbReference>
<proteinExistence type="predicted"/>
<accession>A0ABQ1JYM1</accession>
<dbReference type="RefSeq" id="WP_188745330.1">
    <property type="nucleotide sequence ID" value="NZ_BMIJ01000001.1"/>
</dbReference>
<dbReference type="Gene3D" id="3.40.190.10">
    <property type="entry name" value="Periplasmic binding protein-like II"/>
    <property type="match status" value="1"/>
</dbReference>
<dbReference type="PANTHER" id="PTHR33376:SF5">
    <property type="entry name" value="EXTRACYTOPLASMIC SOLUTE RECEPTOR PROTEIN"/>
    <property type="match status" value="1"/>
</dbReference>
<sequence>MKKVLQATALTVTIAASTTAMAEFDRVRWQVPMGFPSTLTALGDTMPEVAKMVSDISGGRVTLQTFEPGKLIPSLGVFENVSNGNLPAGYSWMGYEWGQIPASALFGATPFGLESQEFLAWMYHKDGDKLLKELFAPYNVYPILCGTISPEAAGWFREEMDSVDKFKGLKFRAAGVGGEIMSEFGMSVTLLPGGELYQALETGVLDATEFSLPTVDEQLGFYQVAKHYYLPGWHQPSTNQFLYINLDEWKKLNGETQALIETSCKAGNTMALAKAEALQGAVLKRFKENGVQLHQYSPEILNAFQEATDRVMKRRSESDPMFAKIYGSMKEFQAEHSAWKKYGYLPRDWNMDNE</sequence>
<dbReference type="EMBL" id="BMIJ01000001">
    <property type="protein sequence ID" value="GGB80661.1"/>
    <property type="molecule type" value="Genomic_DNA"/>
</dbReference>
<dbReference type="Proteomes" id="UP000629025">
    <property type="component" value="Unassembled WGS sequence"/>
</dbReference>
<organism evidence="3 4">
    <name type="scientific">Marinobacterium zhoushanense</name>
    <dbReference type="NCBI Taxonomy" id="1679163"/>
    <lineage>
        <taxon>Bacteria</taxon>
        <taxon>Pseudomonadati</taxon>
        <taxon>Pseudomonadota</taxon>
        <taxon>Gammaproteobacteria</taxon>
        <taxon>Oceanospirillales</taxon>
        <taxon>Oceanospirillaceae</taxon>
        <taxon>Marinobacterium</taxon>
    </lineage>
</organism>
<dbReference type="InterPro" id="IPR018389">
    <property type="entry name" value="DctP_fam"/>
</dbReference>
<protein>
    <submittedName>
        <fullName evidence="3">Periplasmic solute-binding protein</fullName>
    </submittedName>
</protein>
<dbReference type="PIRSF" id="PIRSF039026">
    <property type="entry name" value="SiaP"/>
    <property type="match status" value="1"/>
</dbReference>
<feature type="signal peptide" evidence="2">
    <location>
        <begin position="1"/>
        <end position="22"/>
    </location>
</feature>
<dbReference type="NCBIfam" id="NF037995">
    <property type="entry name" value="TRAP_S1"/>
    <property type="match status" value="1"/>
</dbReference>
<dbReference type="PANTHER" id="PTHR33376">
    <property type="match status" value="1"/>
</dbReference>
<evidence type="ECO:0000256" key="2">
    <source>
        <dbReference type="SAM" id="SignalP"/>
    </source>
</evidence>
<name>A0ABQ1JYM1_9GAMM</name>